<evidence type="ECO:0000313" key="2">
    <source>
        <dbReference type="EMBL" id="MCO8277064.1"/>
    </source>
</evidence>
<dbReference type="Proteomes" id="UP001523369">
    <property type="component" value="Unassembled WGS sequence"/>
</dbReference>
<feature type="domain" description="Serine aminopeptidase S33" evidence="1">
    <location>
        <begin position="60"/>
        <end position="164"/>
    </location>
</feature>
<reference evidence="2 3" key="1">
    <citation type="submission" date="2022-06" db="EMBL/GenBank/DDBJ databases">
        <title>New Species of the Genus Actinoplanes, ActinopZanes ferrugineus.</title>
        <authorList>
            <person name="Ding P."/>
        </authorList>
    </citation>
    <scope>NUCLEOTIDE SEQUENCE [LARGE SCALE GENOMIC DNA]</scope>
    <source>
        <strain evidence="2 3">TRM88003</strain>
    </source>
</reference>
<evidence type="ECO:0000313" key="3">
    <source>
        <dbReference type="Proteomes" id="UP001523369"/>
    </source>
</evidence>
<comment type="caution">
    <text evidence="2">The sequence shown here is derived from an EMBL/GenBank/DDBJ whole genome shotgun (WGS) entry which is preliminary data.</text>
</comment>
<accession>A0ABT1E1S8</accession>
<evidence type="ECO:0000259" key="1">
    <source>
        <dbReference type="Pfam" id="PF12146"/>
    </source>
</evidence>
<dbReference type="Pfam" id="PF12146">
    <property type="entry name" value="Hydrolase_4"/>
    <property type="match status" value="1"/>
</dbReference>
<keyword evidence="3" id="KW-1185">Reference proteome</keyword>
<organism evidence="2 3">
    <name type="scientific">Paractinoplanes aksuensis</name>
    <dbReference type="NCBI Taxonomy" id="2939490"/>
    <lineage>
        <taxon>Bacteria</taxon>
        <taxon>Bacillati</taxon>
        <taxon>Actinomycetota</taxon>
        <taxon>Actinomycetes</taxon>
        <taxon>Micromonosporales</taxon>
        <taxon>Micromonosporaceae</taxon>
        <taxon>Paractinoplanes</taxon>
    </lineage>
</organism>
<protein>
    <submittedName>
        <fullName evidence="2">Lysophospholipase</fullName>
    </submittedName>
</protein>
<dbReference type="SUPFAM" id="SSF53474">
    <property type="entry name" value="alpha/beta-Hydrolases"/>
    <property type="match status" value="1"/>
</dbReference>
<dbReference type="Gene3D" id="3.40.50.1820">
    <property type="entry name" value="alpha/beta hydrolase"/>
    <property type="match status" value="1"/>
</dbReference>
<dbReference type="PANTHER" id="PTHR12277:SF79">
    <property type="entry name" value="XAA-PRO DIPEPTIDYL-PEPTIDASE-RELATED"/>
    <property type="match status" value="1"/>
</dbReference>
<dbReference type="InterPro" id="IPR029058">
    <property type="entry name" value="AB_hydrolase_fold"/>
</dbReference>
<dbReference type="EMBL" id="JAMYJR010000053">
    <property type="protein sequence ID" value="MCO8277064.1"/>
    <property type="molecule type" value="Genomic_DNA"/>
</dbReference>
<name>A0ABT1E1S8_9ACTN</name>
<sequence length="251" mass="27126">MVLALILAAIWFLQRRLIYFPDPADPPLVTGAERVTLYTSDGLELGSWLFRPPSGAPDQRMSVLVAPGNAGNRSGRAPLAAALAAEGFTVLLIDYRGYGGNPGRPSEQGLARDAEAAWQFLTADFGDRLIYFGESLGAAVVTGLATRHPPQMLVLRSPFIDLASAGREHYPFLPVDLMLRDKFPVAAPISKITAPTLVIYGTADRVVPPRQSTTVADNAAGLLRVMSVENAGHNDDYRKQLVEGLAERDWS</sequence>
<dbReference type="RefSeq" id="WP_253243081.1">
    <property type="nucleotide sequence ID" value="NZ_JAMYJR010000053.1"/>
</dbReference>
<dbReference type="InterPro" id="IPR022742">
    <property type="entry name" value="Hydrolase_4"/>
</dbReference>
<gene>
    <name evidence="2" type="ORF">M1L60_41455</name>
</gene>
<dbReference type="PANTHER" id="PTHR12277">
    <property type="entry name" value="ALPHA/BETA HYDROLASE DOMAIN-CONTAINING PROTEIN"/>
    <property type="match status" value="1"/>
</dbReference>
<proteinExistence type="predicted"/>